<dbReference type="InterPro" id="IPR001017">
    <property type="entry name" value="DH_E1"/>
</dbReference>
<keyword evidence="13" id="KW-1185">Reference proteome</keyword>
<comment type="function">
    <text evidence="8 10">The pyruvate dehydrogenase complex catalyzes the overall conversion of pyruvate to acetyl-CoA and CO(2). It contains multiple copies of three enzymatic components: pyruvate dehydrogenase (E1), dihydrolipoamide acetyltransferase (E2) and lipoamide dehydrogenase (E3).</text>
</comment>
<reference evidence="12 13" key="1">
    <citation type="submission" date="2016-11" db="EMBL/GenBank/DDBJ databases">
        <authorList>
            <person name="Manzoor S."/>
        </authorList>
    </citation>
    <scope>NUCLEOTIDE SEQUENCE [LARGE SCALE GENOMIC DNA]</scope>
    <source>
        <strain evidence="12">Clostridium ultunense strain Esp</strain>
    </source>
</reference>
<evidence type="ECO:0000256" key="2">
    <source>
        <dbReference type="ARBA" id="ARBA00011870"/>
    </source>
</evidence>
<dbReference type="NCBIfam" id="TIGR03181">
    <property type="entry name" value="PDH_E1_alph_x"/>
    <property type="match status" value="1"/>
</dbReference>
<gene>
    <name evidence="12" type="primary">pdhA</name>
    <name evidence="12" type="ORF">CUESP1_2867</name>
</gene>
<comment type="catalytic activity">
    <reaction evidence="9 10">
        <text>N(6)-[(R)-lipoyl]-L-lysyl-[protein] + pyruvate + H(+) = N(6)-[(R)-S(8)-acetyldihydrolipoyl]-L-lysyl-[protein] + CO2</text>
        <dbReference type="Rhea" id="RHEA:19189"/>
        <dbReference type="Rhea" id="RHEA-COMP:10474"/>
        <dbReference type="Rhea" id="RHEA-COMP:10478"/>
        <dbReference type="ChEBI" id="CHEBI:15361"/>
        <dbReference type="ChEBI" id="CHEBI:15378"/>
        <dbReference type="ChEBI" id="CHEBI:16526"/>
        <dbReference type="ChEBI" id="CHEBI:83099"/>
        <dbReference type="ChEBI" id="CHEBI:83111"/>
        <dbReference type="EC" id="1.2.4.1"/>
    </reaction>
</comment>
<keyword evidence="6 10" id="KW-0786">Thiamine pyrophosphate</keyword>
<keyword evidence="5 10" id="KW-0560">Oxidoreductase</keyword>
<dbReference type="GO" id="GO:0009083">
    <property type="term" value="P:branched-chain amino acid catabolic process"/>
    <property type="evidence" value="ECO:0007669"/>
    <property type="project" value="TreeGrafter"/>
</dbReference>
<accession>A0A1M4PRV6</accession>
<evidence type="ECO:0000256" key="5">
    <source>
        <dbReference type="ARBA" id="ARBA00023002"/>
    </source>
</evidence>
<evidence type="ECO:0000313" key="12">
    <source>
        <dbReference type="EMBL" id="SHD78197.1"/>
    </source>
</evidence>
<evidence type="ECO:0000256" key="9">
    <source>
        <dbReference type="ARBA" id="ARBA00051231"/>
    </source>
</evidence>
<sequence length="319" mass="36043">MRFEDYSPLEDKHYSILDINGNVITEENLPSFSDEELLYLYRTMLFSRIMDEKNLSYQRQGRMLTYAPNIGQEAAQIGSAYAMEKNDWLVPSFRELGAWLVKGVPLKNIFLYWYGNEWGSYMPEGVKVLPVSVPIASQLQHATGIGMANNIKGEESVVVAYVGDGGTSQGDFHEALNFAAVFKAPVVFVIQNNQYAISVSRKEQTASKTLAQKAIAYGMPGILVDGNDIFAVYSATKEAIERARKGGGPTLIEAFTYRLGAHTTSDDPTKYRKDEEVEKWKEKDPIVRFKKYLQNKGILTDEWEENAKKEIEKEVTINF</sequence>
<organism evidence="12 13">
    <name type="scientific">[Clostridium] ultunense Esp</name>
    <dbReference type="NCBI Taxonomy" id="1288971"/>
    <lineage>
        <taxon>Bacteria</taxon>
        <taxon>Bacillati</taxon>
        <taxon>Bacillota</taxon>
        <taxon>Tissierellia</taxon>
        <taxon>Tissierellales</taxon>
        <taxon>Tepidimicrobiaceae</taxon>
        <taxon>Schnuerera</taxon>
    </lineage>
</organism>
<comment type="cofactor">
    <cofactor evidence="1 10">
        <name>thiamine diphosphate</name>
        <dbReference type="ChEBI" id="CHEBI:58937"/>
    </cofactor>
</comment>
<dbReference type="Gene3D" id="3.40.50.970">
    <property type="match status" value="1"/>
</dbReference>
<protein>
    <recommendedName>
        <fullName evidence="4 10">Pyruvate dehydrogenase E1 component subunit alpha</fullName>
        <ecNumber evidence="3 10">1.2.4.1</ecNumber>
    </recommendedName>
</protein>
<dbReference type="InterPro" id="IPR050771">
    <property type="entry name" value="Alpha-ketoacid_DH_E1_comp"/>
</dbReference>
<dbReference type="CDD" id="cd02000">
    <property type="entry name" value="TPP_E1_PDC_ADC_BCADC"/>
    <property type="match status" value="1"/>
</dbReference>
<keyword evidence="7 10" id="KW-0670">Pyruvate</keyword>
<dbReference type="InterPro" id="IPR029061">
    <property type="entry name" value="THDP-binding"/>
</dbReference>
<dbReference type="InterPro" id="IPR017596">
    <property type="entry name" value="PdhA/BkdA"/>
</dbReference>
<dbReference type="EC" id="1.2.4.1" evidence="3 10"/>
<evidence type="ECO:0000256" key="6">
    <source>
        <dbReference type="ARBA" id="ARBA00023052"/>
    </source>
</evidence>
<dbReference type="AlphaFoldDB" id="A0A1M4PRV6"/>
<evidence type="ECO:0000256" key="8">
    <source>
        <dbReference type="ARBA" id="ARBA00025211"/>
    </source>
</evidence>
<evidence type="ECO:0000256" key="4">
    <source>
        <dbReference type="ARBA" id="ARBA00014159"/>
    </source>
</evidence>
<evidence type="ECO:0000259" key="11">
    <source>
        <dbReference type="Pfam" id="PF00676"/>
    </source>
</evidence>
<dbReference type="PANTHER" id="PTHR43380:SF1">
    <property type="entry name" value="2-OXOISOVALERATE DEHYDROGENASE SUBUNIT ALPHA, MITOCHONDRIAL"/>
    <property type="match status" value="1"/>
</dbReference>
<dbReference type="SUPFAM" id="SSF52518">
    <property type="entry name" value="Thiamin diphosphate-binding fold (THDP-binding)"/>
    <property type="match status" value="1"/>
</dbReference>
<dbReference type="Pfam" id="PF00676">
    <property type="entry name" value="E1_dh"/>
    <property type="match status" value="1"/>
</dbReference>
<dbReference type="EMBL" id="LT669839">
    <property type="protein sequence ID" value="SHD78197.1"/>
    <property type="molecule type" value="Genomic_DNA"/>
</dbReference>
<evidence type="ECO:0000256" key="7">
    <source>
        <dbReference type="ARBA" id="ARBA00023317"/>
    </source>
</evidence>
<evidence type="ECO:0000256" key="3">
    <source>
        <dbReference type="ARBA" id="ARBA00012281"/>
    </source>
</evidence>
<evidence type="ECO:0000256" key="10">
    <source>
        <dbReference type="RuleBase" id="RU366007"/>
    </source>
</evidence>
<dbReference type="GO" id="GO:0004739">
    <property type="term" value="F:pyruvate dehydrogenase (acetyl-transferring) activity"/>
    <property type="evidence" value="ECO:0007669"/>
    <property type="project" value="UniProtKB-UniRule"/>
</dbReference>
<dbReference type="PANTHER" id="PTHR43380">
    <property type="entry name" value="2-OXOISOVALERATE DEHYDROGENASE SUBUNIT ALPHA, MITOCHONDRIAL"/>
    <property type="match status" value="1"/>
</dbReference>
<dbReference type="Proteomes" id="UP000245423">
    <property type="component" value="Chromosome 1"/>
</dbReference>
<comment type="subunit">
    <text evidence="2 10">Heterodimer of an alpha and a beta chain.</text>
</comment>
<name>A0A1M4PRV6_9FIRM</name>
<evidence type="ECO:0000313" key="13">
    <source>
        <dbReference type="Proteomes" id="UP000245423"/>
    </source>
</evidence>
<feature type="domain" description="Dehydrogenase E1 component" evidence="11">
    <location>
        <begin position="41"/>
        <end position="316"/>
    </location>
</feature>
<dbReference type="RefSeq" id="WP_208754653.1">
    <property type="nucleotide sequence ID" value="NZ_LT669839.1"/>
</dbReference>
<proteinExistence type="predicted"/>
<evidence type="ECO:0000256" key="1">
    <source>
        <dbReference type="ARBA" id="ARBA00001964"/>
    </source>
</evidence>